<dbReference type="Gene3D" id="1.10.510.10">
    <property type="entry name" value="Transferase(Phosphotransferase) domain 1"/>
    <property type="match status" value="1"/>
</dbReference>
<evidence type="ECO:0000256" key="18">
    <source>
        <dbReference type="SAM" id="MobiDB-lite"/>
    </source>
</evidence>
<dbReference type="InterPro" id="IPR001245">
    <property type="entry name" value="Ser-Thr/Tyr_kinase_cat_dom"/>
</dbReference>
<keyword evidence="8" id="KW-0418">Kinase</keyword>
<dbReference type="SUPFAM" id="SSF57424">
    <property type="entry name" value="LDL receptor-like module"/>
    <property type="match status" value="1"/>
</dbReference>
<evidence type="ECO:0000256" key="4">
    <source>
        <dbReference type="ARBA" id="ARBA00022679"/>
    </source>
</evidence>
<dbReference type="InterPro" id="IPR050122">
    <property type="entry name" value="RTK"/>
</dbReference>
<dbReference type="Proteomes" id="UP000694941">
    <property type="component" value="Unplaced"/>
</dbReference>
<accession>A0ABM1SLY2</accession>
<sequence>MRQSKGMMGDSSRGDGGVEKYKLLHEIKMSRVFGPFSIFLTHFLFFFQCSTCSEFDCDFEKPCTWTWAKNPSFIVISSTNISQFQTLPKEQVSSVPKMDARNKTDGYYLFYAVNQSDSLKFAKIESPWLTQGSENQCSLEVWFHMYDMNQGTVKILIKNDQFITSMADHFSGNNRSRWENYKKTIGRIPKPFQVIIEIEEGSEFAGHVAIDNLQLKQCVREAYIPCSPNHFQCESKSCINRNKVCDIHLDCQEGEDEEQSCDEIPEGARCSFEDGMCGWVSESRRDSEWKLHSGPTPVPRTGPSVDNTFQNSTGKYMWASFHPKRARLGHVAIMNSSIFEPPPLYQYDVHSNYYNSCQVRFFYHMYGSNMGELILYVQEQDPEYLFDRKILLWRIYGNQGNLWKRAAVPLPKLRSNFHLQFVATRGLRHRCDMAVDDLSLSPECFGIGVHKEVLQEYQTTPSPKSTVTVQPSNVSKRYTFTTCGAKGPEGPSSVECEKAYLKTGIRVAVAEDFPYKGAQMWTVPESGVYTVFATGAGGGQGVKNRDISRGALLRAVYRWNAGEKIFFLVGQQGVSACTKDTPLSLKRRCYSRPEKRSIRKLWNKLYNSNQRGGGGGGGGGTFVYKLHTQSHQPIILAVAAGGGGLSYNQPDDPDTAIDPNGRGVIPSIPPGNGVFSHNGAGGGGGWNDSNDADQSSTSGRSFLNGARGGYVCRDAFEWKTHGGFGGGGGACTAGGGGGGYRGGDAAVDDTSYSNGNGGTSYFNPTSTMTLEEAGVNPGDGQVHVIPAHRGCGCEFLCVTMSLENKTFSCICPQGFSLGTDGLSCLVPIKSESFHLPMHQLIVIILCIFVTLAVIFFFCFLGFNRYRKRHIRDVHHEPLSNPEVQLNQLRQNGGVFTDYNPNYEFGGSMYTVKDLSEIPRESLTLVKALGQGAFGEVYSGYLSDTPVAVKTLPEQSSSQAEMDFLMEALIMSKFNHPNIVQFMGVCFDKMPKFIILELLSGGDLKTFLKDIRSKCNKPNLSMKKLLTMAMDVGKGCQYLEEHHFIHRLYPLSYQQIKVIFGTARAIYRADYYRKGGKTVLPVKWMPPEAFLDGIFTSKTDIWSFGVLLWEVMSLGYMPYPGRSNQEVMQLVTSGGRLEPPFMCPKPVYHIMMQCWHPVPEERPNFTIIIERLGYCMQVNRPQCDLQSPGSEDYLIPMPSSNYSLDTEKTELQSSVESMEKLLDLEDKASISSKNNKNGSHTMETSFIQADQTNRDFVPNTIHQSPLSDECQKDNENEGTNLNVSDTHNSMSPLKRSPDATSNHYNSGHNVSGSPKQNQNINEQWNENCEMSPIKKASSMRSLESLPFVPGGNKPPALSNSVSSNDITGQGHRSDISLDASALSQQLNNQPTAYTNVDVNSNSITNIPVNRLTSYGHNVANKNLYVDNHPTTNEVSSISRNLDLKERDALLEDAASQ</sequence>
<evidence type="ECO:0000256" key="16">
    <source>
        <dbReference type="PROSITE-ProRule" id="PRU00124"/>
    </source>
</evidence>
<dbReference type="EC" id="2.7.10.1" evidence="2"/>
<dbReference type="InterPro" id="IPR036055">
    <property type="entry name" value="LDL_receptor-like_sf"/>
</dbReference>
<feature type="region of interest" description="Disordered" evidence="18">
    <location>
        <begin position="1343"/>
        <end position="1371"/>
    </location>
</feature>
<organism evidence="22 23">
    <name type="scientific">Limulus polyphemus</name>
    <name type="common">Atlantic horseshoe crab</name>
    <dbReference type="NCBI Taxonomy" id="6850"/>
    <lineage>
        <taxon>Eukaryota</taxon>
        <taxon>Metazoa</taxon>
        <taxon>Ecdysozoa</taxon>
        <taxon>Arthropoda</taxon>
        <taxon>Chelicerata</taxon>
        <taxon>Merostomata</taxon>
        <taxon>Xiphosura</taxon>
        <taxon>Limulidae</taxon>
        <taxon>Limulus</taxon>
    </lineage>
</organism>
<feature type="domain" description="MAM" evidence="21">
    <location>
        <begin position="55"/>
        <end position="220"/>
    </location>
</feature>
<keyword evidence="3" id="KW-1003">Cell membrane</keyword>
<dbReference type="Gene3D" id="2.60.120.200">
    <property type="match status" value="2"/>
</dbReference>
<dbReference type="InterPro" id="IPR011009">
    <property type="entry name" value="Kinase-like_dom_sf"/>
</dbReference>
<dbReference type="InterPro" id="IPR023415">
    <property type="entry name" value="LDLR_class-A_CS"/>
</dbReference>
<keyword evidence="14" id="KW-0675">Receptor</keyword>
<dbReference type="InterPro" id="IPR000998">
    <property type="entry name" value="MAM_dom"/>
</dbReference>
<evidence type="ECO:0000259" key="21">
    <source>
        <dbReference type="PROSITE" id="PS50060"/>
    </source>
</evidence>
<dbReference type="Gene3D" id="4.10.400.10">
    <property type="entry name" value="Low-density Lipoprotein Receptor"/>
    <property type="match status" value="1"/>
</dbReference>
<feature type="binding site" evidence="17">
    <location>
        <position position="949"/>
    </location>
    <ligand>
        <name>ATP</name>
        <dbReference type="ChEBI" id="CHEBI:30616"/>
    </ligand>
</feature>
<dbReference type="InterPro" id="IPR013320">
    <property type="entry name" value="ConA-like_dom_sf"/>
</dbReference>
<dbReference type="Pfam" id="PF07714">
    <property type="entry name" value="PK_Tyr_Ser-Thr"/>
    <property type="match status" value="1"/>
</dbReference>
<evidence type="ECO:0000256" key="12">
    <source>
        <dbReference type="ARBA" id="ARBA00023137"/>
    </source>
</evidence>
<keyword evidence="10 19" id="KW-1133">Transmembrane helix</keyword>
<feature type="compositionally biased region" description="Polar residues" evidence="18">
    <location>
        <begin position="688"/>
        <end position="700"/>
    </location>
</feature>
<dbReference type="PROSITE" id="PS01209">
    <property type="entry name" value="LDLRA_1"/>
    <property type="match status" value="1"/>
</dbReference>
<evidence type="ECO:0000256" key="6">
    <source>
        <dbReference type="ARBA" id="ARBA00022729"/>
    </source>
</evidence>
<keyword evidence="9 17" id="KW-0067">ATP-binding</keyword>
<comment type="caution">
    <text evidence="16">Lacks conserved residue(s) required for the propagation of feature annotation.</text>
</comment>
<dbReference type="GeneID" id="106461670"/>
<keyword evidence="7 17" id="KW-0547">Nucleotide-binding</keyword>
<reference evidence="23" key="1">
    <citation type="submission" date="2025-08" db="UniProtKB">
        <authorList>
            <consortium name="RefSeq"/>
        </authorList>
    </citation>
    <scope>IDENTIFICATION</scope>
    <source>
        <tissue evidence="23">Muscle</tissue>
    </source>
</reference>
<evidence type="ECO:0000256" key="3">
    <source>
        <dbReference type="ARBA" id="ARBA00022475"/>
    </source>
</evidence>
<dbReference type="SUPFAM" id="SSF56112">
    <property type="entry name" value="Protein kinase-like (PK-like)"/>
    <property type="match status" value="1"/>
</dbReference>
<gene>
    <name evidence="23" type="primary">LOC106461670</name>
</gene>
<evidence type="ECO:0000256" key="1">
    <source>
        <dbReference type="ARBA" id="ARBA00004251"/>
    </source>
</evidence>
<evidence type="ECO:0000256" key="15">
    <source>
        <dbReference type="ARBA" id="ARBA00023180"/>
    </source>
</evidence>
<keyword evidence="11 19" id="KW-0472">Membrane</keyword>
<dbReference type="CDD" id="cd06263">
    <property type="entry name" value="MAM"/>
    <property type="match status" value="2"/>
</dbReference>
<dbReference type="SMART" id="SM00192">
    <property type="entry name" value="LDLa"/>
    <property type="match status" value="1"/>
</dbReference>
<dbReference type="PRINTS" id="PR00109">
    <property type="entry name" value="TYRKINASE"/>
</dbReference>
<keyword evidence="22" id="KW-1185">Reference proteome</keyword>
<feature type="region of interest" description="Disordered" evidence="18">
    <location>
        <begin position="675"/>
        <end position="700"/>
    </location>
</feature>
<dbReference type="Pfam" id="PF00057">
    <property type="entry name" value="Ldl_recept_a"/>
    <property type="match status" value="1"/>
</dbReference>
<dbReference type="PROSITE" id="PS50068">
    <property type="entry name" value="LDLRA_2"/>
    <property type="match status" value="1"/>
</dbReference>
<dbReference type="InterPro" id="IPR000719">
    <property type="entry name" value="Prot_kinase_dom"/>
</dbReference>
<dbReference type="PROSITE" id="PS50060">
    <property type="entry name" value="MAM_2"/>
    <property type="match status" value="2"/>
</dbReference>
<dbReference type="InterPro" id="IPR002172">
    <property type="entry name" value="LDrepeatLR_classA_rpt"/>
</dbReference>
<evidence type="ECO:0000256" key="19">
    <source>
        <dbReference type="SAM" id="Phobius"/>
    </source>
</evidence>
<dbReference type="PANTHER" id="PTHR24416:SF604">
    <property type="entry name" value="RECEPTOR PROTEIN-TYROSINE KINASE"/>
    <property type="match status" value="1"/>
</dbReference>
<feature type="compositionally biased region" description="Polar residues" evidence="18">
    <location>
        <begin position="1276"/>
        <end position="1290"/>
    </location>
</feature>
<feature type="transmembrane region" description="Helical" evidence="19">
    <location>
        <begin position="840"/>
        <end position="862"/>
    </location>
</feature>
<keyword evidence="12" id="KW-0829">Tyrosine-protein kinase</keyword>
<dbReference type="SUPFAM" id="SSF49899">
    <property type="entry name" value="Concanavalin A-like lectins/glucanases"/>
    <property type="match status" value="2"/>
</dbReference>
<evidence type="ECO:0000256" key="10">
    <source>
        <dbReference type="ARBA" id="ARBA00022989"/>
    </source>
</evidence>
<evidence type="ECO:0000259" key="20">
    <source>
        <dbReference type="PROSITE" id="PS50011"/>
    </source>
</evidence>
<comment type="subcellular location">
    <subcellularLocation>
        <location evidence="1">Cell membrane</location>
        <topology evidence="1">Single-pass type I membrane protein</topology>
    </subcellularLocation>
</comment>
<dbReference type="SMART" id="SM00137">
    <property type="entry name" value="MAM"/>
    <property type="match status" value="2"/>
</dbReference>
<dbReference type="Pfam" id="PF12810">
    <property type="entry name" value="ALK_LTK_GRD"/>
    <property type="match status" value="1"/>
</dbReference>
<keyword evidence="4" id="KW-0808">Transferase</keyword>
<feature type="domain" description="MAM" evidence="21">
    <location>
        <begin position="268"/>
        <end position="446"/>
    </location>
</feature>
<dbReference type="InterPro" id="IPR017441">
    <property type="entry name" value="Protein_kinase_ATP_BS"/>
</dbReference>
<evidence type="ECO:0000256" key="17">
    <source>
        <dbReference type="PROSITE-ProRule" id="PRU10141"/>
    </source>
</evidence>
<dbReference type="CDD" id="cd00112">
    <property type="entry name" value="LDLa"/>
    <property type="match status" value="1"/>
</dbReference>
<keyword evidence="15" id="KW-0325">Glycoprotein</keyword>
<feature type="compositionally biased region" description="Polar residues" evidence="18">
    <location>
        <begin position="1297"/>
        <end position="1314"/>
    </location>
</feature>
<evidence type="ECO:0000313" key="23">
    <source>
        <dbReference type="RefSeq" id="XP_022244638.1"/>
    </source>
</evidence>
<feature type="disulfide bond" evidence="16">
    <location>
        <begin position="226"/>
        <end position="238"/>
    </location>
</feature>
<keyword evidence="6" id="KW-0732">Signal</keyword>
<dbReference type="RefSeq" id="XP_022244638.1">
    <property type="nucleotide sequence ID" value="XM_022388930.1"/>
</dbReference>
<dbReference type="PANTHER" id="PTHR24416">
    <property type="entry name" value="TYROSINE-PROTEIN KINASE RECEPTOR"/>
    <property type="match status" value="1"/>
</dbReference>
<evidence type="ECO:0000256" key="13">
    <source>
        <dbReference type="ARBA" id="ARBA00023157"/>
    </source>
</evidence>
<evidence type="ECO:0000256" key="14">
    <source>
        <dbReference type="ARBA" id="ARBA00023170"/>
    </source>
</evidence>
<dbReference type="PROSITE" id="PS00107">
    <property type="entry name" value="PROTEIN_KINASE_ATP"/>
    <property type="match status" value="1"/>
</dbReference>
<feature type="domain" description="Protein kinase" evidence="20">
    <location>
        <begin position="922"/>
        <end position="1173"/>
    </location>
</feature>
<evidence type="ECO:0000256" key="7">
    <source>
        <dbReference type="ARBA" id="ARBA00022741"/>
    </source>
</evidence>
<evidence type="ECO:0000256" key="9">
    <source>
        <dbReference type="ARBA" id="ARBA00022840"/>
    </source>
</evidence>
<keyword evidence="5 19" id="KW-0812">Transmembrane</keyword>
<protein>
    <recommendedName>
        <fullName evidence="2">receptor protein-tyrosine kinase</fullName>
        <ecNumber evidence="2">2.7.10.1</ecNumber>
    </recommendedName>
</protein>
<name>A0ABM1SLY2_LIMPO</name>
<dbReference type="Gene3D" id="3.30.200.20">
    <property type="entry name" value="Phosphorylase Kinase, domain 1"/>
    <property type="match status" value="1"/>
</dbReference>
<feature type="compositionally biased region" description="Polar residues" evidence="18">
    <location>
        <begin position="1356"/>
        <end position="1366"/>
    </location>
</feature>
<feature type="region of interest" description="Disordered" evidence="18">
    <location>
        <begin position="1258"/>
        <end position="1318"/>
    </location>
</feature>
<dbReference type="InterPro" id="IPR055163">
    <property type="entry name" value="ALK/LTK-like_GRD"/>
</dbReference>
<feature type="disulfide bond" evidence="16">
    <location>
        <begin position="233"/>
        <end position="251"/>
    </location>
</feature>
<keyword evidence="13 16" id="KW-1015">Disulfide bond</keyword>
<evidence type="ECO:0000256" key="8">
    <source>
        <dbReference type="ARBA" id="ARBA00022777"/>
    </source>
</evidence>
<dbReference type="PROSITE" id="PS50011">
    <property type="entry name" value="PROTEIN_KINASE_DOM"/>
    <property type="match status" value="1"/>
</dbReference>
<evidence type="ECO:0000313" key="22">
    <source>
        <dbReference type="Proteomes" id="UP000694941"/>
    </source>
</evidence>
<proteinExistence type="predicted"/>
<evidence type="ECO:0000256" key="2">
    <source>
        <dbReference type="ARBA" id="ARBA00011902"/>
    </source>
</evidence>
<evidence type="ECO:0000256" key="11">
    <source>
        <dbReference type="ARBA" id="ARBA00023136"/>
    </source>
</evidence>
<evidence type="ECO:0000256" key="5">
    <source>
        <dbReference type="ARBA" id="ARBA00022692"/>
    </source>
</evidence>
<dbReference type="Pfam" id="PF00629">
    <property type="entry name" value="MAM"/>
    <property type="match status" value="2"/>
</dbReference>